<feature type="compositionally biased region" description="Acidic residues" evidence="1">
    <location>
        <begin position="95"/>
        <end position="113"/>
    </location>
</feature>
<accession>A0A9W6UEC3</accession>
<name>A0A9W6UEC3_9STRA</name>
<keyword evidence="3" id="KW-1185">Reference proteome</keyword>
<gene>
    <name evidence="2" type="ORF">Pfra01_000730500</name>
</gene>
<dbReference type="AlphaFoldDB" id="A0A9W6UEC3"/>
<reference evidence="2" key="1">
    <citation type="submission" date="2023-04" db="EMBL/GenBank/DDBJ databases">
        <title>Phytophthora fragariaefolia NBRC 109709.</title>
        <authorList>
            <person name="Ichikawa N."/>
            <person name="Sato H."/>
            <person name="Tonouchi N."/>
        </authorList>
    </citation>
    <scope>NUCLEOTIDE SEQUENCE</scope>
    <source>
        <strain evidence="2">NBRC 109709</strain>
    </source>
</reference>
<sequence length="185" mass="19394">MAVVVAGIKALAHGHAQLCVATPLNAKRKPRYKVGQPKPITFPPLADAADAAMDDQSQGSSHIPDTVMDMSVDIGTGTPTFIMAEAADVGSELSSDSDSDVELEPDSDEELNGDSEAAGAPGSECATVAESMAVSEGAHQHAEHDAGEIRHLYPHQPPAGWIDVSTSDLVVNPILGILPYYFMDF</sequence>
<evidence type="ECO:0000256" key="1">
    <source>
        <dbReference type="SAM" id="MobiDB-lite"/>
    </source>
</evidence>
<evidence type="ECO:0000313" key="2">
    <source>
        <dbReference type="EMBL" id="GMF31618.1"/>
    </source>
</evidence>
<proteinExistence type="predicted"/>
<organism evidence="2 3">
    <name type="scientific">Phytophthora fragariaefolia</name>
    <dbReference type="NCBI Taxonomy" id="1490495"/>
    <lineage>
        <taxon>Eukaryota</taxon>
        <taxon>Sar</taxon>
        <taxon>Stramenopiles</taxon>
        <taxon>Oomycota</taxon>
        <taxon>Peronosporomycetes</taxon>
        <taxon>Peronosporales</taxon>
        <taxon>Peronosporaceae</taxon>
        <taxon>Phytophthora</taxon>
    </lineage>
</organism>
<evidence type="ECO:0000313" key="3">
    <source>
        <dbReference type="Proteomes" id="UP001165121"/>
    </source>
</evidence>
<protein>
    <submittedName>
        <fullName evidence="2">Unnamed protein product</fullName>
    </submittedName>
</protein>
<feature type="region of interest" description="Disordered" evidence="1">
    <location>
        <begin position="89"/>
        <end position="122"/>
    </location>
</feature>
<comment type="caution">
    <text evidence="2">The sequence shown here is derived from an EMBL/GenBank/DDBJ whole genome shotgun (WGS) entry which is preliminary data.</text>
</comment>
<dbReference type="EMBL" id="BSXT01000642">
    <property type="protein sequence ID" value="GMF31618.1"/>
    <property type="molecule type" value="Genomic_DNA"/>
</dbReference>
<dbReference type="Proteomes" id="UP001165121">
    <property type="component" value="Unassembled WGS sequence"/>
</dbReference>